<evidence type="ECO:0000256" key="4">
    <source>
        <dbReference type="ARBA" id="ARBA00023239"/>
    </source>
</evidence>
<dbReference type="Gene3D" id="3.90.1590.10">
    <property type="entry name" value="glutathione-dependent formaldehyde- activating enzyme (gfa)"/>
    <property type="match status" value="1"/>
</dbReference>
<dbReference type="Pfam" id="PF04828">
    <property type="entry name" value="GFA"/>
    <property type="match status" value="1"/>
</dbReference>
<keyword evidence="3" id="KW-0862">Zinc</keyword>
<dbReference type="PANTHER" id="PTHR33337:SF40">
    <property type="entry name" value="CENP-V_GFA DOMAIN-CONTAINING PROTEIN-RELATED"/>
    <property type="match status" value="1"/>
</dbReference>
<keyword evidence="7" id="KW-1185">Reference proteome</keyword>
<keyword evidence="2" id="KW-0479">Metal-binding</keyword>
<reference evidence="6 7" key="1">
    <citation type="submission" date="2022-10" db="EMBL/GenBank/DDBJ databases">
        <title>Roseococcus glaciei nov., sp. nov., isolated from glacier.</title>
        <authorList>
            <person name="Liu Q."/>
            <person name="Xin Y.-H."/>
        </authorList>
    </citation>
    <scope>NUCLEOTIDE SEQUENCE [LARGE SCALE GENOMIC DNA]</scope>
    <source>
        <strain evidence="6 7">MDT2-1-1</strain>
    </source>
</reference>
<evidence type="ECO:0000256" key="3">
    <source>
        <dbReference type="ARBA" id="ARBA00022833"/>
    </source>
</evidence>
<evidence type="ECO:0000259" key="5">
    <source>
        <dbReference type="PROSITE" id="PS51891"/>
    </source>
</evidence>
<proteinExistence type="inferred from homology"/>
<feature type="domain" description="CENP-V/GFA" evidence="5">
    <location>
        <begin position="3"/>
        <end position="107"/>
    </location>
</feature>
<accession>A0ABT3NPI3</accession>
<dbReference type="RefSeq" id="WP_301587684.1">
    <property type="nucleotide sequence ID" value="NZ_JAPFQI010000001.1"/>
</dbReference>
<gene>
    <name evidence="6" type="ORF">OF850_00390</name>
</gene>
<protein>
    <submittedName>
        <fullName evidence="6">GFA family protein</fullName>
    </submittedName>
</protein>
<evidence type="ECO:0000256" key="2">
    <source>
        <dbReference type="ARBA" id="ARBA00022723"/>
    </source>
</evidence>
<dbReference type="PROSITE" id="PS51891">
    <property type="entry name" value="CENP_V_GFA"/>
    <property type="match status" value="1"/>
</dbReference>
<comment type="caution">
    <text evidence="6">The sequence shown here is derived from an EMBL/GenBank/DDBJ whole genome shotgun (WGS) entry which is preliminary data.</text>
</comment>
<dbReference type="InterPro" id="IPR011057">
    <property type="entry name" value="Mss4-like_sf"/>
</dbReference>
<dbReference type="Proteomes" id="UP001526430">
    <property type="component" value="Unassembled WGS sequence"/>
</dbReference>
<evidence type="ECO:0000313" key="7">
    <source>
        <dbReference type="Proteomes" id="UP001526430"/>
    </source>
</evidence>
<name>A0ABT3NPI3_9PROT</name>
<keyword evidence="4" id="KW-0456">Lyase</keyword>
<dbReference type="PANTHER" id="PTHR33337">
    <property type="entry name" value="GFA DOMAIN-CONTAINING PROTEIN"/>
    <property type="match status" value="1"/>
</dbReference>
<dbReference type="InterPro" id="IPR006913">
    <property type="entry name" value="CENP-V/GFA"/>
</dbReference>
<evidence type="ECO:0000256" key="1">
    <source>
        <dbReference type="ARBA" id="ARBA00005495"/>
    </source>
</evidence>
<evidence type="ECO:0000313" key="6">
    <source>
        <dbReference type="EMBL" id="MCW8084072.1"/>
    </source>
</evidence>
<organism evidence="6 7">
    <name type="scientific">Sabulicella glaciei</name>
    <dbReference type="NCBI Taxonomy" id="2984948"/>
    <lineage>
        <taxon>Bacteria</taxon>
        <taxon>Pseudomonadati</taxon>
        <taxon>Pseudomonadota</taxon>
        <taxon>Alphaproteobacteria</taxon>
        <taxon>Acetobacterales</taxon>
        <taxon>Acetobacteraceae</taxon>
        <taxon>Sabulicella</taxon>
    </lineage>
</organism>
<dbReference type="EMBL" id="JAPFQI010000001">
    <property type="protein sequence ID" value="MCW8084072.1"/>
    <property type="molecule type" value="Genomic_DNA"/>
</dbReference>
<sequence length="132" mass="15011">MSREGGCCCGQLRFRTEGEPLRSGLCHCLDCRKLHAAPFMAFVVFPEEKVTITGEARSFESQPGYERSFCPQCGAHVFGRLAKSEAGEVELHHGSFDETSLWPPEYELWTVRRDEWLGPIPSVMDHHARNRE</sequence>
<dbReference type="SUPFAM" id="SSF51316">
    <property type="entry name" value="Mss4-like"/>
    <property type="match status" value="1"/>
</dbReference>
<comment type="similarity">
    <text evidence="1">Belongs to the Gfa family.</text>
</comment>